<dbReference type="Proteomes" id="UP000177091">
    <property type="component" value="Unassembled WGS sequence"/>
</dbReference>
<gene>
    <name evidence="2" type="ORF">A2112_01855</name>
</gene>
<name>A0A1F7WMF9_9BACT</name>
<organism evidence="2 3">
    <name type="scientific">Candidatus Woesebacteria bacterium GWA1_42_12</name>
    <dbReference type="NCBI Taxonomy" id="1802472"/>
    <lineage>
        <taxon>Bacteria</taxon>
        <taxon>Candidatus Woeseibacteriota</taxon>
    </lineage>
</organism>
<reference evidence="2 3" key="1">
    <citation type="journal article" date="2016" name="Nat. Commun.">
        <title>Thousands of microbial genomes shed light on interconnected biogeochemical processes in an aquifer system.</title>
        <authorList>
            <person name="Anantharaman K."/>
            <person name="Brown C.T."/>
            <person name="Hug L.A."/>
            <person name="Sharon I."/>
            <person name="Castelle C.J."/>
            <person name="Probst A.J."/>
            <person name="Thomas B.C."/>
            <person name="Singh A."/>
            <person name="Wilkins M.J."/>
            <person name="Karaoz U."/>
            <person name="Brodie E.L."/>
            <person name="Williams K.H."/>
            <person name="Hubbard S.S."/>
            <person name="Banfield J.F."/>
        </authorList>
    </citation>
    <scope>NUCLEOTIDE SEQUENCE [LARGE SCALE GENOMIC DNA]</scope>
</reference>
<sequence length="180" mass="20609">MSQKPEVETEARLEELRQALGRIGDQNHEPVVESETKPEEFRQAWGRVGDQDYEPLNVDLVSGNIYQASTDNSTQVQEVLNEEVNGTDIEIVKETKVVQGMHLPVSIEPGLYLTITPVTAQDFEVYGPLVIKRSDYYLRTTLREKVSGDLFFQPLDYRVVAYDVEKQKLYLTWEEGMPGR</sequence>
<evidence type="ECO:0000256" key="1">
    <source>
        <dbReference type="SAM" id="MobiDB-lite"/>
    </source>
</evidence>
<dbReference type="AlphaFoldDB" id="A0A1F7WMF9"/>
<dbReference type="EMBL" id="MGFK01000034">
    <property type="protein sequence ID" value="OGM03579.1"/>
    <property type="molecule type" value="Genomic_DNA"/>
</dbReference>
<protein>
    <submittedName>
        <fullName evidence="2">Uncharacterized protein</fullName>
    </submittedName>
</protein>
<evidence type="ECO:0000313" key="3">
    <source>
        <dbReference type="Proteomes" id="UP000177091"/>
    </source>
</evidence>
<feature type="region of interest" description="Disordered" evidence="1">
    <location>
        <begin position="19"/>
        <end position="40"/>
    </location>
</feature>
<comment type="caution">
    <text evidence="2">The sequence shown here is derived from an EMBL/GenBank/DDBJ whole genome shotgun (WGS) entry which is preliminary data.</text>
</comment>
<proteinExistence type="predicted"/>
<evidence type="ECO:0000313" key="2">
    <source>
        <dbReference type="EMBL" id="OGM03579.1"/>
    </source>
</evidence>
<accession>A0A1F7WMF9</accession>
<feature type="compositionally biased region" description="Basic and acidic residues" evidence="1">
    <location>
        <begin position="25"/>
        <end position="40"/>
    </location>
</feature>